<evidence type="ECO:0000313" key="2">
    <source>
        <dbReference type="EMBL" id="KAJ3577957.1"/>
    </source>
</evidence>
<dbReference type="EMBL" id="JANPWZ010000282">
    <property type="protein sequence ID" value="KAJ3577957.1"/>
    <property type="molecule type" value="Genomic_DNA"/>
</dbReference>
<feature type="region of interest" description="Disordered" evidence="1">
    <location>
        <begin position="378"/>
        <end position="508"/>
    </location>
</feature>
<dbReference type="Proteomes" id="UP001148614">
    <property type="component" value="Unassembled WGS sequence"/>
</dbReference>
<feature type="compositionally biased region" description="Basic and acidic residues" evidence="1">
    <location>
        <begin position="461"/>
        <end position="475"/>
    </location>
</feature>
<feature type="compositionally biased region" description="Polar residues" evidence="1">
    <location>
        <begin position="28"/>
        <end position="41"/>
    </location>
</feature>
<keyword evidence="3" id="KW-1185">Reference proteome</keyword>
<feature type="compositionally biased region" description="Basic and acidic residues" evidence="1">
    <location>
        <begin position="383"/>
        <end position="393"/>
    </location>
</feature>
<feature type="region of interest" description="Disordered" evidence="1">
    <location>
        <begin position="1"/>
        <end position="78"/>
    </location>
</feature>
<accession>A0A9W8TNK9</accession>
<proteinExistence type="predicted"/>
<protein>
    <submittedName>
        <fullName evidence="2">Uncharacterized protein</fullName>
    </submittedName>
</protein>
<sequence>MDTPYPAGMPASHGPRTGSRLDYDSTDADQSGNNQGTQSAAQIRPRRPSRYRQQSAESQTSETWRSKEYLRLPPPPPDHQWQPGDIAFLKKSDQFNKTERDAVPKLPDKATGHPVIVLDRSPDGERHTIITVSAYNSGEENNYLPPWKQVVHERKDKRCFRAFKGSERPDNYRPYLELIDGQQWPKPKMSWVYVRHWSTVPKSTLIWYDKPASQLRMDRESRLDLVAHIQKACSDFHLRWDKKFAMGQKTRESSKAMLMQQDWRQNKENDAPSTSNVALVQAITYEITPPAQDNAINHQPQGERASELSYAEVVRSEPPTENLALVQITTHERMSPTEDNVNYDQQQGCSASSSRCEQVLESITNNNGASQVRMTNTTSEHGNFNREQVEPDRNHRHPSAAASRVATQSTSQTGRQSYSAAVQNGTPSYNTAFRNERQSYNNNTARRNRAQSNNAALQTRRQSDSDALQNERESYEIALRNRAQSDNTVLQNGTQGDNYASRNRRQRQ</sequence>
<feature type="compositionally biased region" description="Low complexity" evidence="1">
    <location>
        <begin position="441"/>
        <end position="456"/>
    </location>
</feature>
<feature type="compositionally biased region" description="Polar residues" evidence="1">
    <location>
        <begin position="482"/>
        <end position="501"/>
    </location>
</feature>
<dbReference type="AlphaFoldDB" id="A0A9W8TNK9"/>
<organism evidence="2 3">
    <name type="scientific">Xylaria arbuscula</name>
    <dbReference type="NCBI Taxonomy" id="114810"/>
    <lineage>
        <taxon>Eukaryota</taxon>
        <taxon>Fungi</taxon>
        <taxon>Dikarya</taxon>
        <taxon>Ascomycota</taxon>
        <taxon>Pezizomycotina</taxon>
        <taxon>Sordariomycetes</taxon>
        <taxon>Xylariomycetidae</taxon>
        <taxon>Xylariales</taxon>
        <taxon>Xylariaceae</taxon>
        <taxon>Xylaria</taxon>
    </lineage>
</organism>
<comment type="caution">
    <text evidence="2">The sequence shown here is derived from an EMBL/GenBank/DDBJ whole genome shotgun (WGS) entry which is preliminary data.</text>
</comment>
<reference evidence="2" key="1">
    <citation type="submission" date="2022-07" db="EMBL/GenBank/DDBJ databases">
        <title>Genome Sequence of Xylaria arbuscula.</title>
        <authorList>
            <person name="Buettner E."/>
        </authorList>
    </citation>
    <scope>NUCLEOTIDE SEQUENCE</scope>
    <source>
        <strain evidence="2">VT107</strain>
    </source>
</reference>
<name>A0A9W8TNK9_9PEZI</name>
<evidence type="ECO:0000313" key="3">
    <source>
        <dbReference type="Proteomes" id="UP001148614"/>
    </source>
</evidence>
<evidence type="ECO:0000256" key="1">
    <source>
        <dbReference type="SAM" id="MobiDB-lite"/>
    </source>
</evidence>
<gene>
    <name evidence="2" type="ORF">NPX13_g2608</name>
</gene>
<dbReference type="VEuPathDB" id="FungiDB:F4678DRAFT_484405"/>
<feature type="compositionally biased region" description="Polar residues" evidence="1">
    <location>
        <begin position="405"/>
        <end position="433"/>
    </location>
</feature>